<organism evidence="1 2">
    <name type="scientific">Candidatus Enterococcus wittei</name>
    <dbReference type="NCBI Taxonomy" id="1987383"/>
    <lineage>
        <taxon>Bacteria</taxon>
        <taxon>Bacillati</taxon>
        <taxon>Bacillota</taxon>
        <taxon>Bacilli</taxon>
        <taxon>Lactobacillales</taxon>
        <taxon>Enterococcaceae</taxon>
        <taxon>Enterococcus</taxon>
    </lineage>
</organism>
<evidence type="ECO:0000313" key="2">
    <source>
        <dbReference type="Proteomes" id="UP000194933"/>
    </source>
</evidence>
<accession>A0A2C9XQG1</accession>
<dbReference type="AlphaFoldDB" id="A0A2C9XQG1"/>
<dbReference type="Proteomes" id="UP000194933">
    <property type="component" value="Unassembled WGS sequence"/>
</dbReference>
<keyword evidence="2" id="KW-1185">Reference proteome</keyword>
<evidence type="ECO:0000313" key="1">
    <source>
        <dbReference type="EMBL" id="OTP12420.1"/>
    </source>
</evidence>
<feature type="non-terminal residue" evidence="1">
    <location>
        <position position="1"/>
    </location>
</feature>
<comment type="caution">
    <text evidence="1">The sequence shown here is derived from an EMBL/GenBank/DDBJ whole genome shotgun (WGS) entry which is preliminary data.</text>
</comment>
<gene>
    <name evidence="1" type="ORF">A5844_000653</name>
</gene>
<protein>
    <submittedName>
        <fullName evidence="1">Uncharacterized protein</fullName>
    </submittedName>
</protein>
<sequence length="29" mass="3310">DITSRKNVLKISLPFCIISILNNQSQHIN</sequence>
<reference evidence="1 2" key="1">
    <citation type="submission" date="2017-05" db="EMBL/GenBank/DDBJ databases">
        <title>The Genome Sequence of Enterococcus sp. 10A9_DIV0425.</title>
        <authorList>
            <consortium name="The Broad Institute Genomics Platform"/>
            <consortium name="The Broad Institute Genomic Center for Infectious Diseases"/>
            <person name="Earl A."/>
            <person name="Manson A."/>
            <person name="Schwartman J."/>
            <person name="Gilmore M."/>
            <person name="Abouelleil A."/>
            <person name="Cao P."/>
            <person name="Chapman S."/>
            <person name="Cusick C."/>
            <person name="Shea T."/>
            <person name="Young S."/>
            <person name="Neafsey D."/>
            <person name="Nusbaum C."/>
            <person name="Birren B."/>
        </authorList>
    </citation>
    <scope>NUCLEOTIDE SEQUENCE [LARGE SCALE GENOMIC DNA]</scope>
    <source>
        <strain evidence="1 2">10A9_DIV0425</strain>
    </source>
</reference>
<name>A0A2C9XQG1_9ENTE</name>
<proteinExistence type="predicted"/>
<dbReference type="EMBL" id="NGMO01000001">
    <property type="protein sequence ID" value="OTP12420.1"/>
    <property type="molecule type" value="Genomic_DNA"/>
</dbReference>